<dbReference type="InterPro" id="IPR029058">
    <property type="entry name" value="AB_hydrolase_fold"/>
</dbReference>
<dbReference type="Proteomes" id="UP000317365">
    <property type="component" value="Chromosome"/>
</dbReference>
<keyword evidence="3" id="KW-1185">Reference proteome</keyword>
<dbReference type="GO" id="GO:0016787">
    <property type="term" value="F:hydrolase activity"/>
    <property type="evidence" value="ECO:0007669"/>
    <property type="project" value="UniProtKB-KW"/>
</dbReference>
<reference evidence="3" key="1">
    <citation type="submission" date="2019-02" db="EMBL/GenBank/DDBJ databases">
        <title>Complete genome sequence of Rhodoferax sp. Gr-4.</title>
        <authorList>
            <person name="Jin L."/>
        </authorList>
    </citation>
    <scope>NUCLEOTIDE SEQUENCE [LARGE SCALE GENOMIC DNA]</scope>
    <source>
        <strain evidence="3">Gr-4</strain>
    </source>
</reference>
<keyword evidence="2" id="KW-0378">Hydrolase</keyword>
<proteinExistence type="predicted"/>
<accession>A0A515EVQ5</accession>
<dbReference type="SUPFAM" id="SSF53474">
    <property type="entry name" value="alpha/beta-Hydrolases"/>
    <property type="match status" value="1"/>
</dbReference>
<reference evidence="3" key="2">
    <citation type="journal article" date="2020" name="Int. J. Syst. Evol. Microbiol.">
        <title>Genomic insights into a novel species Rhodoferax aquaticus sp. nov., isolated from freshwater.</title>
        <authorList>
            <person name="Li T."/>
            <person name="Zhuo Y."/>
            <person name="Jin C.Z."/>
            <person name="Wu X."/>
            <person name="Ko S.R."/>
            <person name="Jin F.J."/>
            <person name="Ahn C.Y."/>
            <person name="Oh H.M."/>
            <person name="Lee H.G."/>
            <person name="Jin L."/>
        </authorList>
    </citation>
    <scope>NUCLEOTIDE SEQUENCE [LARGE SCALE GENOMIC DNA]</scope>
    <source>
        <strain evidence="3">Gr-4</strain>
    </source>
</reference>
<dbReference type="InterPro" id="IPR000073">
    <property type="entry name" value="AB_hydrolase_1"/>
</dbReference>
<sequence length="243" mass="26250">MASTVWAQPKTCAMVLMHGKWGHPNNLAVFGRTLEAVCETYSIEMPWSRNRNYDQPYGVAIAEISAKVQALRAKGFSRVLLAGHSFGANAAMAYMVTQADVDGVIALAPGHSPALTYSRGIGKAAVDQARQSVAEGKGADLMEMDDYNQGKARTVRMRAEVLLSYFDPVGLGNMSLSASRFKRAVPFMWVIGTADPLYPAGPAYAFEKVPSHPASKYLVVEADHMATPDVAAAQVLEWVKSLP</sequence>
<dbReference type="Gene3D" id="3.40.50.1820">
    <property type="entry name" value="alpha/beta hydrolase"/>
    <property type="match status" value="1"/>
</dbReference>
<protein>
    <submittedName>
        <fullName evidence="2">Alpha/beta hydrolase</fullName>
    </submittedName>
</protein>
<dbReference type="AlphaFoldDB" id="A0A515EVQ5"/>
<feature type="domain" description="AB hydrolase-1" evidence="1">
    <location>
        <begin position="15"/>
        <end position="227"/>
    </location>
</feature>
<organism evidence="2 3">
    <name type="scientific">Rhodoferax aquaticus</name>
    <dbReference type="NCBI Taxonomy" id="2527691"/>
    <lineage>
        <taxon>Bacteria</taxon>
        <taxon>Pseudomonadati</taxon>
        <taxon>Pseudomonadota</taxon>
        <taxon>Betaproteobacteria</taxon>
        <taxon>Burkholderiales</taxon>
        <taxon>Comamonadaceae</taxon>
        <taxon>Rhodoferax</taxon>
    </lineage>
</organism>
<gene>
    <name evidence="2" type="ORF">EXZ61_08095</name>
</gene>
<evidence type="ECO:0000259" key="1">
    <source>
        <dbReference type="Pfam" id="PF12697"/>
    </source>
</evidence>
<dbReference type="EMBL" id="CP036282">
    <property type="protein sequence ID" value="QDL56726.1"/>
    <property type="molecule type" value="Genomic_DNA"/>
</dbReference>
<name>A0A515EVQ5_9BURK</name>
<dbReference type="KEGG" id="rhg:EXZ61_08095"/>
<dbReference type="Pfam" id="PF12697">
    <property type="entry name" value="Abhydrolase_6"/>
    <property type="match status" value="1"/>
</dbReference>
<evidence type="ECO:0000313" key="2">
    <source>
        <dbReference type="EMBL" id="QDL56726.1"/>
    </source>
</evidence>
<evidence type="ECO:0000313" key="3">
    <source>
        <dbReference type="Proteomes" id="UP000317365"/>
    </source>
</evidence>